<proteinExistence type="predicted"/>
<gene>
    <name evidence="2" type="ORF">EV200_104379</name>
</gene>
<evidence type="ECO:0008006" key="4">
    <source>
        <dbReference type="Google" id="ProtNLM"/>
    </source>
</evidence>
<name>A0A4R2HDB5_9SPHI</name>
<feature type="signal peptide" evidence="1">
    <location>
        <begin position="1"/>
        <end position="21"/>
    </location>
</feature>
<reference evidence="2 3" key="1">
    <citation type="submission" date="2019-03" db="EMBL/GenBank/DDBJ databases">
        <title>Genomic Encyclopedia of Type Strains, Phase IV (KMG-IV): sequencing the most valuable type-strain genomes for metagenomic binning, comparative biology and taxonomic classification.</title>
        <authorList>
            <person name="Goeker M."/>
        </authorList>
    </citation>
    <scope>NUCLEOTIDE SEQUENCE [LARGE SCALE GENOMIC DNA]</scope>
    <source>
        <strain evidence="2 3">DSM 103236</strain>
    </source>
</reference>
<evidence type="ECO:0000313" key="3">
    <source>
        <dbReference type="Proteomes" id="UP000295684"/>
    </source>
</evidence>
<keyword evidence="1" id="KW-0732">Signal</keyword>
<evidence type="ECO:0000313" key="2">
    <source>
        <dbReference type="EMBL" id="TCO25341.1"/>
    </source>
</evidence>
<dbReference type="RefSeq" id="WP_132532988.1">
    <property type="nucleotide sequence ID" value="NZ_BMJO01000002.1"/>
</dbReference>
<protein>
    <recommendedName>
        <fullName evidence="4">Tetratricopeptide repeat protein</fullName>
    </recommendedName>
</protein>
<sequence length="124" mass="14241">MAKKYILVLLILPLCIAWCKAQLPLNQESYADSLNKSLKLNVSDSTKARKFFLLSYYYHNKHEDQQSKWCLDKGRELGNKYPYLQAISYFYESIVFLESDTLKSQKARIELPAGTEIHGSAISG</sequence>
<feature type="chain" id="PRO_5020957454" description="Tetratricopeptide repeat protein" evidence="1">
    <location>
        <begin position="22"/>
        <end position="124"/>
    </location>
</feature>
<accession>A0A4R2HDB5</accession>
<comment type="caution">
    <text evidence="2">The sequence shown here is derived from an EMBL/GenBank/DDBJ whole genome shotgun (WGS) entry which is preliminary data.</text>
</comment>
<dbReference type="Proteomes" id="UP000295684">
    <property type="component" value="Unassembled WGS sequence"/>
</dbReference>
<organism evidence="2 3">
    <name type="scientific">Pedobacter psychrotolerans</name>
    <dbReference type="NCBI Taxonomy" id="1843235"/>
    <lineage>
        <taxon>Bacteria</taxon>
        <taxon>Pseudomonadati</taxon>
        <taxon>Bacteroidota</taxon>
        <taxon>Sphingobacteriia</taxon>
        <taxon>Sphingobacteriales</taxon>
        <taxon>Sphingobacteriaceae</taxon>
        <taxon>Pedobacter</taxon>
    </lineage>
</organism>
<dbReference type="EMBL" id="SLWO01000004">
    <property type="protein sequence ID" value="TCO25341.1"/>
    <property type="molecule type" value="Genomic_DNA"/>
</dbReference>
<evidence type="ECO:0000256" key="1">
    <source>
        <dbReference type="SAM" id="SignalP"/>
    </source>
</evidence>
<dbReference type="AlphaFoldDB" id="A0A4R2HDB5"/>